<keyword evidence="6" id="KW-1185">Reference proteome</keyword>
<evidence type="ECO:0000313" key="5">
    <source>
        <dbReference type="EMBL" id="SMN18249.1"/>
    </source>
</evidence>
<accession>A0A1X7QYH2</accession>
<evidence type="ECO:0000256" key="2">
    <source>
        <dbReference type="SAM" id="MobiDB-lite"/>
    </source>
</evidence>
<proteinExistence type="inferred from homology"/>
<dbReference type="InterPro" id="IPR033648">
    <property type="entry name" value="AAR2_C"/>
</dbReference>
<name>A0A1X7QYH2_9SACH</name>
<organism evidence="5 6">
    <name type="scientific">Maudiozyma saulgeensis</name>
    <dbReference type="NCBI Taxonomy" id="1789683"/>
    <lineage>
        <taxon>Eukaryota</taxon>
        <taxon>Fungi</taxon>
        <taxon>Dikarya</taxon>
        <taxon>Ascomycota</taxon>
        <taxon>Saccharomycotina</taxon>
        <taxon>Saccharomycetes</taxon>
        <taxon>Saccharomycetales</taxon>
        <taxon>Saccharomycetaceae</taxon>
        <taxon>Maudiozyma</taxon>
    </lineage>
</organism>
<dbReference type="Gene3D" id="2.60.34.20">
    <property type="match status" value="1"/>
</dbReference>
<dbReference type="PANTHER" id="PTHR12689">
    <property type="entry name" value="A1 CISTRON SPLICING FACTOR AAR2-RELATED"/>
    <property type="match status" value="1"/>
</dbReference>
<sequence length="389" mass="46060">MSNIIFTNIAIDVTIGIDLGSFNVIKNQPFKGIVNIPHINGTDLHVIHFQHVIKENHDGDSDGTNDGAWLRYGYWFTRGNYYVVYNENQELYEIFQENDAIKYELVMKEYISRNMVSEYPKIDEENRWEILSDKINWSIVKSIIIPEKENNFVYVDSSMTTLEENDLLHRTLIKDGHFDDNENNNNNNNNNNLNDIFHYTRIKFKSKEAIRDNYKMEDFQDKSFYFNEIIINKKFSGEKNNFIGELQFSFLNSILFGNYGSSLQWHNMIELICQSSNINKNFIKFLDNILSVEINLIPNDYKDILINEKLWISLFKESFQKDNLPKTHSMLIKHHIIETETQHEQEQEQEQDDEIDEINYDEDEETEYHRLDSSEDEDGPTIVQGIYYG</sequence>
<evidence type="ECO:0000259" key="3">
    <source>
        <dbReference type="Pfam" id="PF05282"/>
    </source>
</evidence>
<evidence type="ECO:0000259" key="4">
    <source>
        <dbReference type="Pfam" id="PF20981"/>
    </source>
</evidence>
<dbReference type="CDD" id="cd13777">
    <property type="entry name" value="Aar2_N"/>
    <property type="match status" value="1"/>
</dbReference>
<dbReference type="PANTHER" id="PTHR12689:SF4">
    <property type="entry name" value="PROTEIN AAR2 HOMOLOG"/>
    <property type="match status" value="1"/>
</dbReference>
<dbReference type="InterPro" id="IPR038516">
    <property type="entry name" value="AAR2_N_sf"/>
</dbReference>
<dbReference type="OrthoDB" id="201752at2759"/>
<dbReference type="Gene3D" id="1.25.40.550">
    <property type="entry name" value="Aar2, C-terminal domain-like"/>
    <property type="match status" value="1"/>
</dbReference>
<dbReference type="STRING" id="1789683.A0A1X7QYH2"/>
<feature type="compositionally biased region" description="Acidic residues" evidence="2">
    <location>
        <begin position="347"/>
        <end position="366"/>
    </location>
</feature>
<dbReference type="CDD" id="cd13778">
    <property type="entry name" value="Aar2_C"/>
    <property type="match status" value="1"/>
</dbReference>
<dbReference type="InterPro" id="IPR038514">
    <property type="entry name" value="AAR2_C_sf"/>
</dbReference>
<feature type="domain" description="AAR2 N-terminal" evidence="4">
    <location>
        <begin position="4"/>
        <end position="143"/>
    </location>
</feature>
<gene>
    <name evidence="5" type="ORF">KASA_0Q06974G</name>
</gene>
<dbReference type="Pfam" id="PF05282">
    <property type="entry name" value="AAR2"/>
    <property type="match status" value="1"/>
</dbReference>
<dbReference type="Proteomes" id="UP000196158">
    <property type="component" value="Unassembled WGS sequence"/>
</dbReference>
<dbReference type="InterPro" id="IPR033647">
    <property type="entry name" value="Aar2_N"/>
</dbReference>
<evidence type="ECO:0000313" key="6">
    <source>
        <dbReference type="Proteomes" id="UP000196158"/>
    </source>
</evidence>
<dbReference type="InterPro" id="IPR007946">
    <property type="entry name" value="AAR2"/>
</dbReference>
<dbReference type="GO" id="GO:0000244">
    <property type="term" value="P:spliceosomal tri-snRNP complex assembly"/>
    <property type="evidence" value="ECO:0007669"/>
    <property type="project" value="TreeGrafter"/>
</dbReference>
<protein>
    <submittedName>
        <fullName evidence="5">Similar to Saccharomyces cerevisiae YBL074C AAR2 Component of the U5 snRNP, required for splicing of U3s</fullName>
    </submittedName>
</protein>
<evidence type="ECO:0000256" key="1">
    <source>
        <dbReference type="ARBA" id="ARBA00006281"/>
    </source>
</evidence>
<dbReference type="EMBL" id="FXLY01000002">
    <property type="protein sequence ID" value="SMN18249.1"/>
    <property type="molecule type" value="Genomic_DNA"/>
</dbReference>
<feature type="domain" description="AAR2 C-terminal" evidence="3">
    <location>
        <begin position="217"/>
        <end position="334"/>
    </location>
</feature>
<dbReference type="AlphaFoldDB" id="A0A1X7QYH2"/>
<comment type="similarity">
    <text evidence="1">Belongs to the AAR2 family.</text>
</comment>
<reference evidence="5 6" key="1">
    <citation type="submission" date="2017-04" db="EMBL/GenBank/DDBJ databases">
        <authorList>
            <person name="Afonso C.L."/>
            <person name="Miller P.J."/>
            <person name="Scott M.A."/>
            <person name="Spackman E."/>
            <person name="Goraichik I."/>
            <person name="Dimitrov K.M."/>
            <person name="Suarez D.L."/>
            <person name="Swayne D.E."/>
        </authorList>
    </citation>
    <scope>NUCLEOTIDE SEQUENCE [LARGE SCALE GENOMIC DNA]</scope>
</reference>
<feature type="region of interest" description="Disordered" evidence="2">
    <location>
        <begin position="339"/>
        <end position="389"/>
    </location>
</feature>
<dbReference type="Pfam" id="PF20981">
    <property type="entry name" value="AAR2_1st"/>
    <property type="match status" value="1"/>
</dbReference>